<proteinExistence type="predicted"/>
<keyword evidence="3" id="KW-1185">Reference proteome</keyword>
<sequence>MRRATSVASNSKLTKREKQQKLRPPHEREPSDAHHGGNPTNKIPPKPTGLPPPPSATFHPPLMPLAYPPPSPLREDPTWLPQMVGDVQRQRSHIEMQPALAQAEATSTLVEATLAHADLEKETGLM</sequence>
<dbReference type="HOGENOM" id="CLU_1982885_0_0_1"/>
<dbReference type="InParanoid" id="A0A0C3AHM1"/>
<organism evidence="2 3">
    <name type="scientific">Scleroderma citrinum Foug A</name>
    <dbReference type="NCBI Taxonomy" id="1036808"/>
    <lineage>
        <taxon>Eukaryota</taxon>
        <taxon>Fungi</taxon>
        <taxon>Dikarya</taxon>
        <taxon>Basidiomycota</taxon>
        <taxon>Agaricomycotina</taxon>
        <taxon>Agaricomycetes</taxon>
        <taxon>Agaricomycetidae</taxon>
        <taxon>Boletales</taxon>
        <taxon>Sclerodermatineae</taxon>
        <taxon>Sclerodermataceae</taxon>
        <taxon>Scleroderma</taxon>
    </lineage>
</organism>
<reference evidence="2 3" key="1">
    <citation type="submission" date="2014-04" db="EMBL/GenBank/DDBJ databases">
        <authorList>
            <consortium name="DOE Joint Genome Institute"/>
            <person name="Kuo A."/>
            <person name="Kohler A."/>
            <person name="Nagy L.G."/>
            <person name="Floudas D."/>
            <person name="Copeland A."/>
            <person name="Barry K.W."/>
            <person name="Cichocki N."/>
            <person name="Veneault-Fourrey C."/>
            <person name="LaButti K."/>
            <person name="Lindquist E.A."/>
            <person name="Lipzen A."/>
            <person name="Lundell T."/>
            <person name="Morin E."/>
            <person name="Murat C."/>
            <person name="Sun H."/>
            <person name="Tunlid A."/>
            <person name="Henrissat B."/>
            <person name="Grigoriev I.V."/>
            <person name="Hibbett D.S."/>
            <person name="Martin F."/>
            <person name="Nordberg H.P."/>
            <person name="Cantor M.N."/>
            <person name="Hua S.X."/>
        </authorList>
    </citation>
    <scope>NUCLEOTIDE SEQUENCE [LARGE SCALE GENOMIC DNA]</scope>
    <source>
        <strain evidence="2 3">Foug A</strain>
    </source>
</reference>
<dbReference type="Proteomes" id="UP000053989">
    <property type="component" value="Unassembled WGS sequence"/>
</dbReference>
<dbReference type="STRING" id="1036808.A0A0C3AHM1"/>
<feature type="compositionally biased region" description="Polar residues" evidence="1">
    <location>
        <begin position="1"/>
        <end position="12"/>
    </location>
</feature>
<name>A0A0C3AHM1_9AGAM</name>
<gene>
    <name evidence="2" type="ORF">SCLCIDRAFT_23444</name>
</gene>
<dbReference type="EMBL" id="KN822028">
    <property type="protein sequence ID" value="KIM64427.1"/>
    <property type="molecule type" value="Genomic_DNA"/>
</dbReference>
<feature type="region of interest" description="Disordered" evidence="1">
    <location>
        <begin position="1"/>
        <end position="79"/>
    </location>
</feature>
<dbReference type="OrthoDB" id="2680944at2759"/>
<evidence type="ECO:0000256" key="1">
    <source>
        <dbReference type="SAM" id="MobiDB-lite"/>
    </source>
</evidence>
<accession>A0A0C3AHM1</accession>
<dbReference type="AlphaFoldDB" id="A0A0C3AHM1"/>
<evidence type="ECO:0000313" key="2">
    <source>
        <dbReference type="EMBL" id="KIM64427.1"/>
    </source>
</evidence>
<protein>
    <submittedName>
        <fullName evidence="2">Uncharacterized protein</fullName>
    </submittedName>
</protein>
<feature type="compositionally biased region" description="Pro residues" evidence="1">
    <location>
        <begin position="42"/>
        <end position="72"/>
    </location>
</feature>
<feature type="compositionally biased region" description="Basic and acidic residues" evidence="1">
    <location>
        <begin position="14"/>
        <end position="35"/>
    </location>
</feature>
<reference evidence="3" key="2">
    <citation type="submission" date="2015-01" db="EMBL/GenBank/DDBJ databases">
        <title>Evolutionary Origins and Diversification of the Mycorrhizal Mutualists.</title>
        <authorList>
            <consortium name="DOE Joint Genome Institute"/>
            <consortium name="Mycorrhizal Genomics Consortium"/>
            <person name="Kohler A."/>
            <person name="Kuo A."/>
            <person name="Nagy L.G."/>
            <person name="Floudas D."/>
            <person name="Copeland A."/>
            <person name="Barry K.W."/>
            <person name="Cichocki N."/>
            <person name="Veneault-Fourrey C."/>
            <person name="LaButti K."/>
            <person name="Lindquist E.A."/>
            <person name="Lipzen A."/>
            <person name="Lundell T."/>
            <person name="Morin E."/>
            <person name="Murat C."/>
            <person name="Riley R."/>
            <person name="Ohm R."/>
            <person name="Sun H."/>
            <person name="Tunlid A."/>
            <person name="Henrissat B."/>
            <person name="Grigoriev I.V."/>
            <person name="Hibbett D.S."/>
            <person name="Martin F."/>
        </authorList>
    </citation>
    <scope>NUCLEOTIDE SEQUENCE [LARGE SCALE GENOMIC DNA]</scope>
    <source>
        <strain evidence="3">Foug A</strain>
    </source>
</reference>
<evidence type="ECO:0000313" key="3">
    <source>
        <dbReference type="Proteomes" id="UP000053989"/>
    </source>
</evidence>